<protein>
    <submittedName>
        <fullName evidence="1">Uncharacterized protein</fullName>
    </submittedName>
</protein>
<gene>
    <name evidence="1" type="ORF">OOJ09_18965</name>
</gene>
<evidence type="ECO:0000313" key="1">
    <source>
        <dbReference type="EMBL" id="MCZ8546275.1"/>
    </source>
</evidence>
<reference evidence="1" key="1">
    <citation type="submission" date="2022-11" db="EMBL/GenBank/DDBJ databases">
        <authorList>
            <person name="Coimbra C."/>
        </authorList>
    </citation>
    <scope>NUCLEOTIDE SEQUENCE</scope>
    <source>
        <strain evidence="1">Jales19</strain>
    </source>
</reference>
<accession>A0ABT4QXK5</accession>
<dbReference type="EMBL" id="JAPFQA010000008">
    <property type="protein sequence ID" value="MCZ8546275.1"/>
    <property type="molecule type" value="Genomic_DNA"/>
</dbReference>
<evidence type="ECO:0000313" key="2">
    <source>
        <dbReference type="Proteomes" id="UP001152178"/>
    </source>
</evidence>
<sequence>MLMKKSGATKPDVVQTPPFVMPTLEDSSETYAALIAKKIEITDLRSALSAEERKLRKEIEADTTKYLRTAIANLLGDDEDTKPHQMKRISEISRQIQDIDIALDVLRERISVERGKTSLKITAACRPEYARRVAVLGQALRAVQAARAGYDEMVDEFSRNEISWTSLVPLQPNFLGDARDGHVHRWFRAAKDAGYDA</sequence>
<keyword evidence="2" id="KW-1185">Reference proteome</keyword>
<comment type="caution">
    <text evidence="1">The sequence shown here is derived from an EMBL/GenBank/DDBJ whole genome shotgun (WGS) entry which is preliminary data.</text>
</comment>
<name>A0ABT4QXK5_9HYPH</name>
<dbReference type="RefSeq" id="WP_269906642.1">
    <property type="nucleotide sequence ID" value="NZ_JAPFQA010000008.1"/>
</dbReference>
<organism evidence="1 2">
    <name type="scientific">Mesorhizobium qingshengii</name>
    <dbReference type="NCBI Taxonomy" id="1165689"/>
    <lineage>
        <taxon>Bacteria</taxon>
        <taxon>Pseudomonadati</taxon>
        <taxon>Pseudomonadota</taxon>
        <taxon>Alphaproteobacteria</taxon>
        <taxon>Hyphomicrobiales</taxon>
        <taxon>Phyllobacteriaceae</taxon>
        <taxon>Mesorhizobium</taxon>
    </lineage>
</organism>
<proteinExistence type="predicted"/>
<dbReference type="Proteomes" id="UP001152178">
    <property type="component" value="Unassembled WGS sequence"/>
</dbReference>